<feature type="domain" description="Reverse transcriptase" evidence="2">
    <location>
        <begin position="887"/>
        <end position="1170"/>
    </location>
</feature>
<proteinExistence type="predicted"/>
<dbReference type="InterPro" id="IPR026960">
    <property type="entry name" value="RVT-Znf"/>
</dbReference>
<evidence type="ECO:0000313" key="3">
    <source>
        <dbReference type="EMBL" id="SPD03337.1"/>
    </source>
</evidence>
<name>A0A2N9GLL3_FAGSY</name>
<dbReference type="InterPro" id="IPR005135">
    <property type="entry name" value="Endo/exonuclease/phosphatase"/>
</dbReference>
<dbReference type="Pfam" id="PF14111">
    <property type="entry name" value="DUF4283"/>
    <property type="match status" value="1"/>
</dbReference>
<gene>
    <name evidence="3" type="ORF">FSB_LOCUS31219</name>
</gene>
<organism evidence="3">
    <name type="scientific">Fagus sylvatica</name>
    <name type="common">Beechnut</name>
    <dbReference type="NCBI Taxonomy" id="28930"/>
    <lineage>
        <taxon>Eukaryota</taxon>
        <taxon>Viridiplantae</taxon>
        <taxon>Streptophyta</taxon>
        <taxon>Embryophyta</taxon>
        <taxon>Tracheophyta</taxon>
        <taxon>Spermatophyta</taxon>
        <taxon>Magnoliopsida</taxon>
        <taxon>eudicotyledons</taxon>
        <taxon>Gunneridae</taxon>
        <taxon>Pentapetalae</taxon>
        <taxon>rosids</taxon>
        <taxon>fabids</taxon>
        <taxon>Fagales</taxon>
        <taxon>Fagaceae</taxon>
        <taxon>Fagus</taxon>
    </lineage>
</organism>
<sequence>MDPDKLADDLLNIQLTIDEEDNIPITGSQRATALEECSLSLMGRFLTTKSLNMRAAKHTMRIAWRMGDDVRITEVGNGLLQFKFSNNFQMQWVLDHGPWNFDNHLLLLRRWEVGMSNTNTSFSHATFWIQVWGIPFEMMTEEVVPIVKPLRRGGYLLSPEGQRFWVHYRYERLPSFCHCCGLLAHTTTQCKVPVSHPLPYGDWMRAIVGGRTMPSREQETHKPSPAANGSEPTTSDDGAHGYMGVTLVGDPQSPLSVIPAPQKARTDTTPSIPEFSQFSNPIPAVQKSTINDCTSTQRVEMMVKEKEKCTEVDSCKSMHDLRPLPTNPTMNLTSHYSTQMEDIKAKTKELATWKRLNNKKEGMQIDRSQASDFLIGIKRPISGLEVTHSTGGLRHKRAPPVPMRLISWNCRGLGNHRTIRTLHHLVRSKAPSVLFLMETKSDVTRMTTIKINLGFHNALIVPSLGRSGGVALMWKEEVDLVIQNYSLFHIDAYIQQNGSLSWRVTGFYGRPEASMKPESWRLLRYLGSLGNLPWLCLGDFNEILTQSEKRGRHMRPLQRMMDFREALNDCLLIDMGYRGVPFTWDNNRDADENVQEHLDRAVASLSWLSHFNGSLVHHVPTSRSDHVALLVEIGTLSSQNPRRKRLQKFEEKWATSEECEEVIRSAWDSSIQDPLQGSPMYCLVEKIKLCRSKLAEWGKLFNGADRIKMEEYTKNLEALMESNEAGCHNEAIFHLKTEMNACLLREEIYWRQRAKALWLEAGDKNTKYFHQRASQRKRKNLIRGLFDSSGHWQETDSEVANIAEKYFTELFSTDHPSQIHHTIDAIEPMVSPNHNNTLLQPFTAIEVKNALFQMHPSKAPGPDGMSCFFYQRYWHIVGNEVTTAVLSILNSGQMLSKINFTHVTLIPKVKSPQYIGEFRPISLCNVIYKVISKVLANRLQGVLPMVISDTQSAFLPSRLITDNIVVAYELMHTMKMKRSGKVGYMAMKLDMSKAYDRVEWEFLEQTMLKLGFADRWVNLVMACVRTASYAILINGNPIGYIKPTRGIRQGDPLSPYLFLVCAEGLSSLLRRAERVGSIHGLSASRYGPKVSHLLFADDSLLLTQATPQECAAILHILDLYEKASGQKVNRRKTSISFSTNTTEAAKRTIYSLLGVDGSSPPSDKYLGLPVIVGKSKTRSFGDLKERVVKRITGWKEKSLSRAGKEVLIKAVAQSIPTYTMSCFKLPKTWCHDLQATIAKFWWGQREAEHKIHWVSWMKMCKPKGDGGLGFRDLHAFNMALLAKQGWRLLHNPHSLFYRVFKAKYFHQSSFLQAKLGSHPSYIWTSFMAAQPLLKGGVTWKVGNGNRINIWRDKWLPVSLSRPNMPTQVELVRDLLTTDRQQWNSPLIAELFEPHIAAMINNVALGDGTSRDRLLWNHTPKCTFTVASAYRQAIKTNVESDVAEHSRASTTYRFWRGLWKAQVPNKCKHMMWRACRNTLPTLSTLGGRGVPIDATCKICCQSRETLTHALWTCPLARNVWALGRRKWQKMAWDEDQDFFNLTLLVAQCSTNEELQEWFMISWAIWDARNRYVFDNTQLQPATILSTTLKYLEDFKKVAKLGAFSFLSAA</sequence>
<evidence type="ECO:0000259" key="2">
    <source>
        <dbReference type="PROSITE" id="PS50878"/>
    </source>
</evidence>
<dbReference type="InterPro" id="IPR025836">
    <property type="entry name" value="Zn_knuckle_CX2CX4HX4C"/>
</dbReference>
<dbReference type="InterPro" id="IPR036691">
    <property type="entry name" value="Endo/exonu/phosph_ase_sf"/>
</dbReference>
<dbReference type="Pfam" id="PF13966">
    <property type="entry name" value="zf-RVT"/>
    <property type="match status" value="1"/>
</dbReference>
<evidence type="ECO:0000256" key="1">
    <source>
        <dbReference type="SAM" id="MobiDB-lite"/>
    </source>
</evidence>
<dbReference type="InterPro" id="IPR000477">
    <property type="entry name" value="RT_dom"/>
</dbReference>
<feature type="region of interest" description="Disordered" evidence="1">
    <location>
        <begin position="213"/>
        <end position="241"/>
    </location>
</feature>
<dbReference type="SUPFAM" id="SSF56219">
    <property type="entry name" value="DNase I-like"/>
    <property type="match status" value="1"/>
</dbReference>
<dbReference type="CDD" id="cd01650">
    <property type="entry name" value="RT_nLTR_like"/>
    <property type="match status" value="1"/>
</dbReference>
<dbReference type="GO" id="GO:0003824">
    <property type="term" value="F:catalytic activity"/>
    <property type="evidence" value="ECO:0007669"/>
    <property type="project" value="InterPro"/>
</dbReference>
<dbReference type="PANTHER" id="PTHR33116">
    <property type="entry name" value="REVERSE TRANSCRIPTASE ZINC-BINDING DOMAIN-CONTAINING PROTEIN-RELATED-RELATED"/>
    <property type="match status" value="1"/>
</dbReference>
<dbReference type="PROSITE" id="PS50878">
    <property type="entry name" value="RT_POL"/>
    <property type="match status" value="1"/>
</dbReference>
<dbReference type="Gene3D" id="3.60.10.10">
    <property type="entry name" value="Endonuclease/exonuclease/phosphatase"/>
    <property type="match status" value="1"/>
</dbReference>
<dbReference type="PANTHER" id="PTHR33116:SF86">
    <property type="entry name" value="REVERSE TRANSCRIPTASE DOMAIN-CONTAINING PROTEIN"/>
    <property type="match status" value="1"/>
</dbReference>
<dbReference type="SUPFAM" id="SSF56672">
    <property type="entry name" value="DNA/RNA polymerases"/>
    <property type="match status" value="1"/>
</dbReference>
<dbReference type="Pfam" id="PF00078">
    <property type="entry name" value="RVT_1"/>
    <property type="match status" value="1"/>
</dbReference>
<accession>A0A2N9GLL3</accession>
<reference evidence="3" key="1">
    <citation type="submission" date="2018-02" db="EMBL/GenBank/DDBJ databases">
        <authorList>
            <person name="Cohen D.B."/>
            <person name="Kent A.D."/>
        </authorList>
    </citation>
    <scope>NUCLEOTIDE SEQUENCE</scope>
</reference>
<dbReference type="EMBL" id="OIVN01002402">
    <property type="protein sequence ID" value="SPD03337.1"/>
    <property type="molecule type" value="Genomic_DNA"/>
</dbReference>
<protein>
    <recommendedName>
        <fullName evidence="2">Reverse transcriptase domain-containing protein</fullName>
    </recommendedName>
</protein>
<dbReference type="InterPro" id="IPR043502">
    <property type="entry name" value="DNA/RNA_pol_sf"/>
</dbReference>
<dbReference type="Pfam" id="PF14392">
    <property type="entry name" value="zf-CCHC_4"/>
    <property type="match status" value="1"/>
</dbReference>
<dbReference type="InterPro" id="IPR025558">
    <property type="entry name" value="DUF4283"/>
</dbReference>
<dbReference type="Pfam" id="PF03372">
    <property type="entry name" value="Exo_endo_phos"/>
    <property type="match status" value="1"/>
</dbReference>